<proteinExistence type="predicted"/>
<evidence type="ECO:0000313" key="2">
    <source>
        <dbReference type="Proteomes" id="UP000017127"/>
    </source>
</evidence>
<accession>U7QTD0</accession>
<sequence length="38" mass="4332">MFSFIITNWQTKDVLVAILNIFPAKTGLIPQLQHQTGF</sequence>
<gene>
    <name evidence="1" type="ORF">M595_0305</name>
</gene>
<protein>
    <submittedName>
        <fullName evidence="1">Uncharacterized protein</fullName>
    </submittedName>
</protein>
<dbReference type="Proteomes" id="UP000017127">
    <property type="component" value="Unassembled WGS sequence"/>
</dbReference>
<name>U7QTD0_9CYAN</name>
<evidence type="ECO:0000313" key="1">
    <source>
        <dbReference type="EMBL" id="ERT09681.1"/>
    </source>
</evidence>
<reference evidence="1 2" key="1">
    <citation type="journal article" date="2013" name="Front. Microbiol.">
        <title>Comparative genomic analyses of the cyanobacterium, Lyngbya aestuarii BL J, a powerful hydrogen producer.</title>
        <authorList>
            <person name="Kothari A."/>
            <person name="Vaughn M."/>
            <person name="Garcia-Pichel F."/>
        </authorList>
    </citation>
    <scope>NUCLEOTIDE SEQUENCE [LARGE SCALE GENOMIC DNA]</scope>
    <source>
        <strain evidence="1 2">BL J</strain>
    </source>
</reference>
<keyword evidence="2" id="KW-1185">Reference proteome</keyword>
<dbReference type="AlphaFoldDB" id="U7QTD0"/>
<organism evidence="1 2">
    <name type="scientific">Lyngbya aestuarii BL J</name>
    <dbReference type="NCBI Taxonomy" id="1348334"/>
    <lineage>
        <taxon>Bacteria</taxon>
        <taxon>Bacillati</taxon>
        <taxon>Cyanobacteriota</taxon>
        <taxon>Cyanophyceae</taxon>
        <taxon>Oscillatoriophycideae</taxon>
        <taxon>Oscillatoriales</taxon>
        <taxon>Microcoleaceae</taxon>
        <taxon>Lyngbya</taxon>
    </lineage>
</organism>
<comment type="caution">
    <text evidence="1">The sequence shown here is derived from an EMBL/GenBank/DDBJ whole genome shotgun (WGS) entry which is preliminary data.</text>
</comment>
<dbReference type="EMBL" id="AUZM01000002">
    <property type="protein sequence ID" value="ERT09681.1"/>
    <property type="molecule type" value="Genomic_DNA"/>
</dbReference>